<feature type="transmembrane region" description="Helical" evidence="1">
    <location>
        <begin position="142"/>
        <end position="164"/>
    </location>
</feature>
<accession>A0A7C4MMD1</accession>
<feature type="transmembrane region" description="Helical" evidence="1">
    <location>
        <begin position="12"/>
        <end position="33"/>
    </location>
</feature>
<organism evidence="2">
    <name type="scientific">Desulfatirhabdium butyrativorans</name>
    <dbReference type="NCBI Taxonomy" id="340467"/>
    <lineage>
        <taxon>Bacteria</taxon>
        <taxon>Pseudomonadati</taxon>
        <taxon>Thermodesulfobacteriota</taxon>
        <taxon>Desulfobacteria</taxon>
        <taxon>Desulfobacterales</taxon>
        <taxon>Desulfatirhabdiaceae</taxon>
        <taxon>Desulfatirhabdium</taxon>
    </lineage>
</organism>
<reference evidence="2" key="1">
    <citation type="journal article" date="2020" name="mSystems">
        <title>Genome- and Community-Level Interaction Insights into Carbon Utilization and Element Cycling Functions of Hydrothermarchaeota in Hydrothermal Sediment.</title>
        <authorList>
            <person name="Zhou Z."/>
            <person name="Liu Y."/>
            <person name="Xu W."/>
            <person name="Pan J."/>
            <person name="Luo Z.H."/>
            <person name="Li M."/>
        </authorList>
    </citation>
    <scope>NUCLEOTIDE SEQUENCE [LARGE SCALE GENOMIC DNA]</scope>
    <source>
        <strain evidence="2">SpSt-477</strain>
    </source>
</reference>
<dbReference type="EMBL" id="DSUH01000195">
    <property type="protein sequence ID" value="HGU32850.1"/>
    <property type="molecule type" value="Genomic_DNA"/>
</dbReference>
<feature type="transmembrane region" description="Helical" evidence="1">
    <location>
        <begin position="110"/>
        <end position="135"/>
    </location>
</feature>
<feature type="transmembrane region" description="Helical" evidence="1">
    <location>
        <begin position="39"/>
        <end position="58"/>
    </location>
</feature>
<proteinExistence type="predicted"/>
<evidence type="ECO:0000256" key="1">
    <source>
        <dbReference type="SAM" id="Phobius"/>
    </source>
</evidence>
<gene>
    <name evidence="2" type="ORF">ENS29_08340</name>
</gene>
<dbReference type="AlphaFoldDB" id="A0A7C4MMD1"/>
<protein>
    <recommendedName>
        <fullName evidence="3">Energy-coupling factor transport system substrate-specific component</fullName>
    </recommendedName>
</protein>
<sequence>MKEPYWTTREYVFAAMISVSLLLVASIEIPFTLPLRIPGLTNSVNGLFGSFFVTIGLLRLKKSGSLLLITGIYALVCLSISPIIFGFVLFGGLFAEVICTLLFQGYSGKVAPVCGAVLYEMGMFPAAMVLSYFFLPDRYSHMAIWIFVAAEAAILTTSLIGALMGLKVAKELARAGRLRLEE</sequence>
<keyword evidence="1" id="KW-0472">Membrane</keyword>
<feature type="transmembrane region" description="Helical" evidence="1">
    <location>
        <begin position="65"/>
        <end position="90"/>
    </location>
</feature>
<keyword evidence="1" id="KW-1133">Transmembrane helix</keyword>
<evidence type="ECO:0008006" key="3">
    <source>
        <dbReference type="Google" id="ProtNLM"/>
    </source>
</evidence>
<comment type="caution">
    <text evidence="2">The sequence shown here is derived from an EMBL/GenBank/DDBJ whole genome shotgun (WGS) entry which is preliminary data.</text>
</comment>
<name>A0A7C4MMD1_9BACT</name>
<evidence type="ECO:0000313" key="2">
    <source>
        <dbReference type="EMBL" id="HGU32850.1"/>
    </source>
</evidence>
<keyword evidence="1" id="KW-0812">Transmembrane</keyword>